<dbReference type="STRING" id="78410.A0A0P7ARN3"/>
<reference evidence="3 4" key="1">
    <citation type="submission" date="2015-09" db="EMBL/GenBank/DDBJ databases">
        <title>Draft genome of a European isolate of the apple canker pathogen Neonectria ditissima.</title>
        <authorList>
            <person name="Gomez-Cortecero A."/>
            <person name="Harrison R.J."/>
            <person name="Armitage A.D."/>
        </authorList>
    </citation>
    <scope>NUCLEOTIDE SEQUENCE [LARGE SCALE GENOMIC DNA]</scope>
    <source>
        <strain evidence="3 4">R09/05</strain>
    </source>
</reference>
<keyword evidence="4" id="KW-1185">Reference proteome</keyword>
<keyword evidence="1" id="KW-0378">Hydrolase</keyword>
<protein>
    <recommendedName>
        <fullName evidence="2">Alpha/beta hydrolase fold-3 domain-containing protein</fullName>
    </recommendedName>
</protein>
<dbReference type="InterPro" id="IPR050300">
    <property type="entry name" value="GDXG_lipolytic_enzyme"/>
</dbReference>
<organism evidence="3 4">
    <name type="scientific">Neonectria ditissima</name>
    <dbReference type="NCBI Taxonomy" id="78410"/>
    <lineage>
        <taxon>Eukaryota</taxon>
        <taxon>Fungi</taxon>
        <taxon>Dikarya</taxon>
        <taxon>Ascomycota</taxon>
        <taxon>Pezizomycotina</taxon>
        <taxon>Sordariomycetes</taxon>
        <taxon>Hypocreomycetidae</taxon>
        <taxon>Hypocreales</taxon>
        <taxon>Nectriaceae</taxon>
        <taxon>Neonectria</taxon>
    </lineage>
</organism>
<dbReference type="Proteomes" id="UP000050424">
    <property type="component" value="Unassembled WGS sequence"/>
</dbReference>
<accession>A0A0P7ARN3</accession>
<comment type="caution">
    <text evidence="3">The sequence shown here is derived from an EMBL/GenBank/DDBJ whole genome shotgun (WGS) entry which is preliminary data.</text>
</comment>
<dbReference type="OrthoDB" id="408631at2759"/>
<gene>
    <name evidence="3" type="ORF">AK830_g6126</name>
</gene>
<dbReference type="Pfam" id="PF07859">
    <property type="entry name" value="Abhydrolase_3"/>
    <property type="match status" value="1"/>
</dbReference>
<sequence>MTSESIKSLTEPHYHRKNSLQFFQMFPDPDLKAWAFEQAPELDPAWLECEEELKRRVPRVFSSVLERQPVYAQECRDSHAAMMAPGARDYELSQGVNKNEFTIPSSVDGFEIPVLQLDLTKHQDQEPEIVIIYYHGGGLRVGEADSEELSCRHLVKSGVGRVRLYSIGYRLMPSWPATTCVSDSLDGFNALRSGHAKNVIVGSSSGGQMAATVSQMVRKDMFHGVLLRCPVTADGLSAIKYIPERLHWSYTSMSPSFITILNTGLKREIPRDGLEKLPLEASEEELRGLPRTWIQLTTNDTLYSDGLCYAMILRDVGVEVQVEFEKGWPHTFWLKVPELPQALEAEKKMVGGLKWILR</sequence>
<evidence type="ECO:0000259" key="2">
    <source>
        <dbReference type="Pfam" id="PF07859"/>
    </source>
</evidence>
<dbReference type="AlphaFoldDB" id="A0A0P7ARN3"/>
<dbReference type="InterPro" id="IPR013094">
    <property type="entry name" value="AB_hydrolase_3"/>
</dbReference>
<evidence type="ECO:0000313" key="3">
    <source>
        <dbReference type="EMBL" id="KPM40439.1"/>
    </source>
</evidence>
<evidence type="ECO:0000256" key="1">
    <source>
        <dbReference type="ARBA" id="ARBA00022801"/>
    </source>
</evidence>
<dbReference type="EMBL" id="LKCW01000083">
    <property type="protein sequence ID" value="KPM40439.1"/>
    <property type="molecule type" value="Genomic_DNA"/>
</dbReference>
<dbReference type="InterPro" id="IPR029058">
    <property type="entry name" value="AB_hydrolase_fold"/>
</dbReference>
<dbReference type="SUPFAM" id="SSF53474">
    <property type="entry name" value="alpha/beta-Hydrolases"/>
    <property type="match status" value="1"/>
</dbReference>
<name>A0A0P7ARN3_9HYPO</name>
<dbReference type="PANTHER" id="PTHR48081:SF8">
    <property type="entry name" value="ALPHA_BETA HYDROLASE FOLD-3 DOMAIN-CONTAINING PROTEIN-RELATED"/>
    <property type="match status" value="1"/>
</dbReference>
<dbReference type="Gene3D" id="3.40.50.1820">
    <property type="entry name" value="alpha/beta hydrolase"/>
    <property type="match status" value="1"/>
</dbReference>
<dbReference type="PANTHER" id="PTHR48081">
    <property type="entry name" value="AB HYDROLASE SUPERFAMILY PROTEIN C4A8.06C"/>
    <property type="match status" value="1"/>
</dbReference>
<evidence type="ECO:0000313" key="4">
    <source>
        <dbReference type="Proteomes" id="UP000050424"/>
    </source>
</evidence>
<proteinExistence type="predicted"/>
<dbReference type="GO" id="GO:0016787">
    <property type="term" value="F:hydrolase activity"/>
    <property type="evidence" value="ECO:0007669"/>
    <property type="project" value="UniProtKB-KW"/>
</dbReference>
<feature type="domain" description="Alpha/beta hydrolase fold-3" evidence="2">
    <location>
        <begin position="131"/>
        <end position="333"/>
    </location>
</feature>